<feature type="transmembrane region" description="Helical" evidence="1">
    <location>
        <begin position="257"/>
        <end position="277"/>
    </location>
</feature>
<proteinExistence type="predicted"/>
<dbReference type="EMBL" id="CP003345">
    <property type="protein sequence ID" value="AFM02943.1"/>
    <property type="molecule type" value="Genomic_DNA"/>
</dbReference>
<feature type="transmembrane region" description="Helical" evidence="1">
    <location>
        <begin position="313"/>
        <end position="331"/>
    </location>
</feature>
<dbReference type="eggNOG" id="COG1566">
    <property type="taxonomic scope" value="Bacteria"/>
</dbReference>
<evidence type="ECO:0000313" key="2">
    <source>
        <dbReference type="EMBL" id="AFM02943.1"/>
    </source>
</evidence>
<keyword evidence="1" id="KW-0812">Transmembrane</keyword>
<reference evidence="3" key="1">
    <citation type="submission" date="2012-06" db="EMBL/GenBank/DDBJ databases">
        <title>The complete genome of Flexibacter litoralis DSM 6794.</title>
        <authorList>
            <person name="Lucas S."/>
            <person name="Copeland A."/>
            <person name="Lapidus A."/>
            <person name="Glavina del Rio T."/>
            <person name="Dalin E."/>
            <person name="Tice H."/>
            <person name="Bruce D."/>
            <person name="Goodwin L."/>
            <person name="Pitluck S."/>
            <person name="Peters L."/>
            <person name="Ovchinnikova G."/>
            <person name="Lu M."/>
            <person name="Kyrpides N."/>
            <person name="Mavromatis K."/>
            <person name="Ivanova N."/>
            <person name="Brettin T."/>
            <person name="Detter J.C."/>
            <person name="Han C."/>
            <person name="Larimer F."/>
            <person name="Land M."/>
            <person name="Hauser L."/>
            <person name="Markowitz V."/>
            <person name="Cheng J.-F."/>
            <person name="Hugenholtz P."/>
            <person name="Woyke T."/>
            <person name="Wu D."/>
            <person name="Spring S."/>
            <person name="Lang E."/>
            <person name="Kopitz M."/>
            <person name="Brambilla E."/>
            <person name="Klenk H.-P."/>
            <person name="Eisen J.A."/>
        </authorList>
    </citation>
    <scope>NUCLEOTIDE SEQUENCE [LARGE SCALE GENOMIC DNA]</scope>
    <source>
        <strain evidence="3">ATCC 23117 / DSM 6794 / NBRC 15988 / NCIMB 1366 / Sio-4</strain>
    </source>
</reference>
<name>I4AG58_BERLS</name>
<accession>I4AG58</accession>
<sequence>MPTQLPTKTVCLNCNFEVKTENKYCPNCGQENADKRISLFLLLEDAVATAFNFESRVFKTIPYFLFYPGRLTNEFLAGRRVRYMHPFKIYLLSSILFFFVIIKLFTPALEDSIRKIDKTSEEINIELSLDDSTSEISKKIQQRQIILKDSISEVLAKIKTGNIDSSLINIDSLEFLVQDSAALAETFGLFNETAKEKNNSWRRFFRLIKDRKMTPDVLLDSLNNQDNNAINIQFAEQLLKIGRNDPAIFLANIINNIGTLMFFTLPILAFCFMPFYFRSKKYYIDHLIFTLHLQAFTFVILTIAALFFHWNFIGISLIVLLGLIIYVWFAFKKVYKQGFWKTTIKAYIISILYATILIFMLSINLLYSFFMF</sequence>
<keyword evidence="1" id="KW-0472">Membrane</keyword>
<dbReference type="Pfam" id="PF12412">
    <property type="entry name" value="DUF3667"/>
    <property type="match status" value="1"/>
</dbReference>
<keyword evidence="3" id="KW-1185">Reference proteome</keyword>
<evidence type="ECO:0008006" key="4">
    <source>
        <dbReference type="Google" id="ProtNLM"/>
    </source>
</evidence>
<evidence type="ECO:0000313" key="3">
    <source>
        <dbReference type="Proteomes" id="UP000006054"/>
    </source>
</evidence>
<evidence type="ECO:0000256" key="1">
    <source>
        <dbReference type="SAM" id="Phobius"/>
    </source>
</evidence>
<dbReference type="AlphaFoldDB" id="I4AG58"/>
<dbReference type="STRING" id="880071.Fleli_0467"/>
<organism evidence="2 3">
    <name type="scientific">Bernardetia litoralis (strain ATCC 23117 / DSM 6794 / NBRC 15988 / NCIMB 1366 / Fx l1 / Sio-4)</name>
    <name type="common">Flexibacter litoralis</name>
    <dbReference type="NCBI Taxonomy" id="880071"/>
    <lineage>
        <taxon>Bacteria</taxon>
        <taxon>Pseudomonadati</taxon>
        <taxon>Bacteroidota</taxon>
        <taxon>Cytophagia</taxon>
        <taxon>Cytophagales</taxon>
        <taxon>Bernardetiaceae</taxon>
        <taxon>Bernardetia</taxon>
    </lineage>
</organism>
<dbReference type="RefSeq" id="WP_014796403.1">
    <property type="nucleotide sequence ID" value="NC_018018.1"/>
</dbReference>
<dbReference type="Proteomes" id="UP000006054">
    <property type="component" value="Chromosome"/>
</dbReference>
<dbReference type="OrthoDB" id="7446256at2"/>
<feature type="transmembrane region" description="Helical" evidence="1">
    <location>
        <begin position="289"/>
        <end position="307"/>
    </location>
</feature>
<keyword evidence="1" id="KW-1133">Transmembrane helix</keyword>
<dbReference type="KEGG" id="fli:Fleli_0467"/>
<dbReference type="InterPro" id="IPR022134">
    <property type="entry name" value="DUF3667"/>
</dbReference>
<feature type="transmembrane region" description="Helical" evidence="1">
    <location>
        <begin position="89"/>
        <end position="109"/>
    </location>
</feature>
<protein>
    <recommendedName>
        <fullName evidence="4">DUF3667 domain-containing protein</fullName>
    </recommendedName>
</protein>
<gene>
    <name evidence="2" type="ordered locus">Fleli_0467</name>
</gene>
<dbReference type="HOGENOM" id="CLU_046825_0_0_10"/>
<feature type="transmembrane region" description="Helical" evidence="1">
    <location>
        <begin position="351"/>
        <end position="370"/>
    </location>
</feature>